<accession>G0NTM8</accession>
<evidence type="ECO:0000313" key="2">
    <source>
        <dbReference type="EMBL" id="EGT37253.1"/>
    </source>
</evidence>
<evidence type="ECO:0000259" key="1">
    <source>
        <dbReference type="Pfam" id="PF01827"/>
    </source>
</evidence>
<dbReference type="EMBL" id="GL379944">
    <property type="protein sequence ID" value="EGT37253.1"/>
    <property type="molecule type" value="Genomic_DNA"/>
</dbReference>
<feature type="domain" description="DUF38" evidence="1">
    <location>
        <begin position="112"/>
        <end position="237"/>
    </location>
</feature>
<dbReference type="Pfam" id="PF01827">
    <property type="entry name" value="FTH"/>
    <property type="match status" value="1"/>
</dbReference>
<protein>
    <recommendedName>
        <fullName evidence="1">DUF38 domain-containing protein</fullName>
    </recommendedName>
</protein>
<sequence length="305" mass="35807">MCLRKVCHTLRSYIDQNLPEANFQNINIHLEDDHVILHYQLHGSEEDVVRYYMRDGGCHLVHDNKYLCLEGASHKEIFFEDFRSILKFQRSSNLHGFLILGRDISDEDVYQEFLASIGTILENSGRILKSSELRIDAPKQNLMLQFLPYFDAQVLKKIHLEPRERLEMNRIVELEQWKNLDHVVLRNVVTNPGIEHFLHLKRATLNFDTISGEELKKVKETLISTPSMGPFYIGHQNYGASYEFGHLVGDPVIFERYDEKRWFFNIPGDNDKLLYVFTDDDDYEMSFTFEKTPKAHISEGVEIYD</sequence>
<dbReference type="InterPro" id="IPR002900">
    <property type="entry name" value="DUF38/FTH_CAE_spp"/>
</dbReference>
<organism evidence="3">
    <name type="scientific">Caenorhabditis brenneri</name>
    <name type="common">Nematode worm</name>
    <dbReference type="NCBI Taxonomy" id="135651"/>
    <lineage>
        <taxon>Eukaryota</taxon>
        <taxon>Metazoa</taxon>
        <taxon>Ecdysozoa</taxon>
        <taxon>Nematoda</taxon>
        <taxon>Chromadorea</taxon>
        <taxon>Rhabditida</taxon>
        <taxon>Rhabditina</taxon>
        <taxon>Rhabditomorpha</taxon>
        <taxon>Rhabditoidea</taxon>
        <taxon>Rhabditidae</taxon>
        <taxon>Peloderinae</taxon>
        <taxon>Caenorhabditis</taxon>
    </lineage>
</organism>
<name>G0NTM8_CAEBE</name>
<proteinExistence type="predicted"/>
<dbReference type="InParanoid" id="G0NTM8"/>
<keyword evidence="3" id="KW-1185">Reference proteome</keyword>
<dbReference type="HOGENOM" id="CLU_030831_0_3_1"/>
<gene>
    <name evidence="2" type="ORF">CAEBREN_04732</name>
</gene>
<dbReference type="Proteomes" id="UP000008068">
    <property type="component" value="Unassembled WGS sequence"/>
</dbReference>
<dbReference type="PANTHER" id="PTHR23014:SF1">
    <property type="entry name" value="DUF38 DOMAIN-CONTAINING PROTEIN-RELATED"/>
    <property type="match status" value="1"/>
</dbReference>
<dbReference type="PANTHER" id="PTHR23014">
    <property type="entry name" value="F-BOX A PROTEIN"/>
    <property type="match status" value="1"/>
</dbReference>
<reference evidence="3" key="1">
    <citation type="submission" date="2011-07" db="EMBL/GenBank/DDBJ databases">
        <authorList>
            <consortium name="Caenorhabditis brenneri Sequencing and Analysis Consortium"/>
            <person name="Wilson R.K."/>
        </authorList>
    </citation>
    <scope>NUCLEOTIDE SEQUENCE [LARGE SCALE GENOMIC DNA]</scope>
    <source>
        <strain evidence="3">PB2801</strain>
    </source>
</reference>
<evidence type="ECO:0000313" key="3">
    <source>
        <dbReference type="Proteomes" id="UP000008068"/>
    </source>
</evidence>
<dbReference type="AlphaFoldDB" id="G0NTM8"/>
<dbReference type="OMA" id="CLEGASH"/>